<proteinExistence type="predicted"/>
<dbReference type="AlphaFoldDB" id="A0A918IAA6"/>
<name>A0A918IAA6_9ACTN</name>
<dbReference type="InterPro" id="IPR029033">
    <property type="entry name" value="His_PPase_superfam"/>
</dbReference>
<reference evidence="1" key="2">
    <citation type="submission" date="2020-09" db="EMBL/GenBank/DDBJ databases">
        <authorList>
            <person name="Sun Q."/>
            <person name="Ohkuma M."/>
        </authorList>
    </citation>
    <scope>NUCLEOTIDE SEQUENCE</scope>
    <source>
        <strain evidence="1">JCM 4369</strain>
    </source>
</reference>
<evidence type="ECO:0000313" key="1">
    <source>
        <dbReference type="EMBL" id="GGU92944.1"/>
    </source>
</evidence>
<keyword evidence="2" id="KW-1185">Reference proteome</keyword>
<evidence type="ECO:0000313" key="2">
    <source>
        <dbReference type="Proteomes" id="UP000618795"/>
    </source>
</evidence>
<evidence type="ECO:0008006" key="3">
    <source>
        <dbReference type="Google" id="ProtNLM"/>
    </source>
</evidence>
<dbReference type="SUPFAM" id="SSF53254">
    <property type="entry name" value="Phosphoglycerate mutase-like"/>
    <property type="match status" value="1"/>
</dbReference>
<dbReference type="InterPro" id="IPR013078">
    <property type="entry name" value="His_Pase_superF_clade-1"/>
</dbReference>
<sequence length="236" mass="24858">MTIRLTLVCARPADTFADAVFGHALDSEYDPQGAGAAPASLRPHSWAVRSPSSGSALTAAALGLAATSEPVLRDLDYGAWRGGAVADIVAADPHGYSVWLTDPDAAPHGGETVRQLCRRAAAWLDGLPAQTDAALVIAEPAVIRALLVHALSAPARAFWTLRVPPLYTVCLTRHGDRWHIRSADAPSDQGVVWRAPLPRRPLSGHGRPVSRRGTYACGHRATSFGGDGSQRRGTAA</sequence>
<dbReference type="EMBL" id="BMTD01000005">
    <property type="protein sequence ID" value="GGU92944.1"/>
    <property type="molecule type" value="Genomic_DNA"/>
</dbReference>
<dbReference type="Pfam" id="PF00300">
    <property type="entry name" value="His_Phos_1"/>
    <property type="match status" value="1"/>
</dbReference>
<dbReference type="RefSeq" id="WP_191873961.1">
    <property type="nucleotide sequence ID" value="NZ_BMTD01000005.1"/>
</dbReference>
<protein>
    <recommendedName>
        <fullName evidence="3">Histidine phosphatase family protein</fullName>
    </recommendedName>
</protein>
<dbReference type="Proteomes" id="UP000618795">
    <property type="component" value="Unassembled WGS sequence"/>
</dbReference>
<comment type="caution">
    <text evidence="1">The sequence shown here is derived from an EMBL/GenBank/DDBJ whole genome shotgun (WGS) entry which is preliminary data.</text>
</comment>
<reference evidence="1" key="1">
    <citation type="journal article" date="2014" name="Int. J. Syst. Evol. Microbiol.">
        <title>Complete genome sequence of Corynebacterium casei LMG S-19264T (=DSM 44701T), isolated from a smear-ripened cheese.</title>
        <authorList>
            <consortium name="US DOE Joint Genome Institute (JGI-PGF)"/>
            <person name="Walter F."/>
            <person name="Albersmeier A."/>
            <person name="Kalinowski J."/>
            <person name="Ruckert C."/>
        </authorList>
    </citation>
    <scope>NUCLEOTIDE SEQUENCE</scope>
    <source>
        <strain evidence="1">JCM 4369</strain>
    </source>
</reference>
<accession>A0A918IAA6</accession>
<dbReference type="Gene3D" id="3.40.50.1240">
    <property type="entry name" value="Phosphoglycerate mutase-like"/>
    <property type="match status" value="1"/>
</dbReference>
<organism evidence="1 2">
    <name type="scientific">Streptomyces filipinensis</name>
    <dbReference type="NCBI Taxonomy" id="66887"/>
    <lineage>
        <taxon>Bacteria</taxon>
        <taxon>Bacillati</taxon>
        <taxon>Actinomycetota</taxon>
        <taxon>Actinomycetes</taxon>
        <taxon>Kitasatosporales</taxon>
        <taxon>Streptomycetaceae</taxon>
        <taxon>Streptomyces</taxon>
    </lineage>
</organism>
<gene>
    <name evidence="1" type="ORF">GCM10010260_29670</name>
</gene>